<comment type="catalytic activity">
    <reaction evidence="1">
        <text>Hydrolysis of terminal, non-reducing (1-&gt;4)-linked alpha-D-glucose residues with release of alpha-D-glucose.</text>
        <dbReference type="EC" id="3.2.1.20"/>
    </reaction>
</comment>
<dbReference type="PANTHER" id="PTHR10357:SF179">
    <property type="entry name" value="NEUTRAL AND BASIC AMINO ACID TRANSPORT PROTEIN RBAT"/>
    <property type="match status" value="1"/>
</dbReference>
<evidence type="ECO:0000256" key="2">
    <source>
        <dbReference type="ARBA" id="ARBA00008061"/>
    </source>
</evidence>
<evidence type="ECO:0000313" key="9">
    <source>
        <dbReference type="EMBL" id="EFN81919.1"/>
    </source>
</evidence>
<keyword evidence="10" id="KW-1185">Reference proteome</keyword>
<reference evidence="9 10" key="1">
    <citation type="journal article" date="2010" name="Science">
        <title>Genomic comparison of the ants Camponotus floridanus and Harpegnathos saltator.</title>
        <authorList>
            <person name="Bonasio R."/>
            <person name="Zhang G."/>
            <person name="Ye C."/>
            <person name="Mutti N.S."/>
            <person name="Fang X."/>
            <person name="Qin N."/>
            <person name="Donahue G."/>
            <person name="Yang P."/>
            <person name="Li Q."/>
            <person name="Li C."/>
            <person name="Zhang P."/>
            <person name="Huang Z."/>
            <person name="Berger S.L."/>
            <person name="Reinberg D."/>
            <person name="Wang J."/>
            <person name="Liebig J."/>
        </authorList>
    </citation>
    <scope>NUCLEOTIDE SEQUENCE [LARGE SCALE GENOMIC DNA]</scope>
    <source>
        <strain evidence="9 10">R22 G/1</strain>
    </source>
</reference>
<dbReference type="KEGG" id="hst:105185601"/>
<dbReference type="PhylomeDB" id="E2BQW5"/>
<dbReference type="CDD" id="cd11328">
    <property type="entry name" value="AmyAc_maltase"/>
    <property type="match status" value="1"/>
</dbReference>
<feature type="domain" description="Glycosyl hydrolase family 13 catalytic" evidence="8">
    <location>
        <begin position="38"/>
        <end position="421"/>
    </location>
</feature>
<evidence type="ECO:0000313" key="10">
    <source>
        <dbReference type="Proteomes" id="UP000008237"/>
    </source>
</evidence>
<dbReference type="Proteomes" id="UP000008237">
    <property type="component" value="Unassembled WGS sequence"/>
</dbReference>
<feature type="compositionally biased region" description="Low complexity" evidence="6">
    <location>
        <begin position="574"/>
        <end position="583"/>
    </location>
</feature>
<organism evidence="10">
    <name type="scientific">Harpegnathos saltator</name>
    <name type="common">Jerdon's jumping ant</name>
    <dbReference type="NCBI Taxonomy" id="610380"/>
    <lineage>
        <taxon>Eukaryota</taxon>
        <taxon>Metazoa</taxon>
        <taxon>Ecdysozoa</taxon>
        <taxon>Arthropoda</taxon>
        <taxon>Hexapoda</taxon>
        <taxon>Insecta</taxon>
        <taxon>Pterygota</taxon>
        <taxon>Neoptera</taxon>
        <taxon>Endopterygota</taxon>
        <taxon>Hymenoptera</taxon>
        <taxon>Apocrita</taxon>
        <taxon>Aculeata</taxon>
        <taxon>Formicoidea</taxon>
        <taxon>Formicidae</taxon>
        <taxon>Ponerinae</taxon>
        <taxon>Ponerini</taxon>
        <taxon>Harpegnathos</taxon>
    </lineage>
</organism>
<dbReference type="InParanoid" id="E2BQW5"/>
<proteinExistence type="inferred from homology"/>
<dbReference type="InterPro" id="IPR045857">
    <property type="entry name" value="O16G_dom_2"/>
</dbReference>
<keyword evidence="5" id="KW-0378">Hydrolase</keyword>
<dbReference type="InterPro" id="IPR017853">
    <property type="entry name" value="GH"/>
</dbReference>
<evidence type="ECO:0000256" key="3">
    <source>
        <dbReference type="ARBA" id="ARBA00012741"/>
    </source>
</evidence>
<dbReference type="OrthoDB" id="1740265at2759"/>
<dbReference type="GO" id="GO:0005975">
    <property type="term" value="P:carbohydrate metabolic process"/>
    <property type="evidence" value="ECO:0007669"/>
    <property type="project" value="InterPro"/>
</dbReference>
<dbReference type="STRING" id="610380.E2BQW5"/>
<evidence type="ECO:0000259" key="8">
    <source>
        <dbReference type="SMART" id="SM00642"/>
    </source>
</evidence>
<dbReference type="Pfam" id="PF00128">
    <property type="entry name" value="Alpha-amylase"/>
    <property type="match status" value="1"/>
</dbReference>
<name>E2BQW5_HARSA</name>
<feature type="compositionally biased region" description="Low complexity" evidence="6">
    <location>
        <begin position="615"/>
        <end position="632"/>
    </location>
</feature>
<evidence type="ECO:0000256" key="4">
    <source>
        <dbReference type="ARBA" id="ARBA00023180"/>
    </source>
</evidence>
<accession>E2BQW5</accession>
<keyword evidence="5" id="KW-0326">Glycosidase</keyword>
<dbReference type="SMART" id="SM00642">
    <property type="entry name" value="Aamy"/>
    <property type="match status" value="1"/>
</dbReference>
<feature type="signal peptide" evidence="7">
    <location>
        <begin position="1"/>
        <end position="26"/>
    </location>
</feature>
<feature type="region of interest" description="Disordered" evidence="6">
    <location>
        <begin position="566"/>
        <end position="636"/>
    </location>
</feature>
<gene>
    <name evidence="9" type="ORF">EAI_14100</name>
</gene>
<dbReference type="EC" id="3.2.1.20" evidence="3"/>
<dbReference type="Gene3D" id="3.90.400.10">
    <property type="entry name" value="Oligo-1,6-glucosidase, Domain 2"/>
    <property type="match status" value="1"/>
</dbReference>
<feature type="chain" id="PRO_5003158042" description="alpha-glucosidase" evidence="7">
    <location>
        <begin position="27"/>
        <end position="665"/>
    </location>
</feature>
<dbReference type="AlphaFoldDB" id="E2BQW5"/>
<dbReference type="InterPro" id="IPR006047">
    <property type="entry name" value="GH13_cat_dom"/>
</dbReference>
<dbReference type="OMA" id="QWYYHKF"/>
<keyword evidence="7" id="KW-0732">Signal</keyword>
<feature type="compositionally biased region" description="Polar residues" evidence="6">
    <location>
        <begin position="592"/>
        <end position="603"/>
    </location>
</feature>
<keyword evidence="4" id="KW-0325">Glycoprotein</keyword>
<dbReference type="SUPFAM" id="SSF51445">
    <property type="entry name" value="(Trans)glycosidases"/>
    <property type="match status" value="1"/>
</dbReference>
<dbReference type="GO" id="GO:0004558">
    <property type="term" value="F:alpha-1,4-glucosidase activity"/>
    <property type="evidence" value="ECO:0007669"/>
    <property type="project" value="UniProtKB-EC"/>
</dbReference>
<dbReference type="PANTHER" id="PTHR10357">
    <property type="entry name" value="ALPHA-AMYLASE FAMILY MEMBER"/>
    <property type="match status" value="1"/>
</dbReference>
<evidence type="ECO:0000256" key="7">
    <source>
        <dbReference type="SAM" id="SignalP"/>
    </source>
</evidence>
<sequence>MLVVTRYVALISALLLFTTAVDGALARKEWWKTTLVYQIWPRGFQDSDGDGEGDLKGIAIRLDYIEDLKVQTICLSPIYPSPLIDSGYDISNYTDVHPLFGDLDDFDVLVRESHNRGLKVILDIVPNHSSDQHEWFQLSARNVEPYSDYYIWANGDTDDDGNNIPPTNWLSTYSDKDGSAWTWHDGRRQWYYHKFHSSQPDLNLRNERVIEELMNIFDFWLKRNVDGFRINAVPYFFEDEYLRDEPAAGKGAHTFGLSESTALLYRFREHINNWSTNNGTWKFLIAESYDSDANLITYYGNDTHEGIAPFNYKFITHVRNNSDANHIKNILDSWLNLLPRNTSTNWVLSNHDNSRAASRIGLNRVDGLHMLSLLLPGQAYTYYGEEIAMLDAKVPWNRTIDPMGCFRGEKEFERFSRDPARTPMQWNSAKSAGFTMNDTTYLPVHPNYIYRNVEAQLAAKRSNLLTYKRLATLRKLPIFVNGDYEFATLNNKRVLVLKRSLENYPAYIVVINLGIRQERVNLTSIYPDLNAVLRTVVESSNALHVTITVPRDNFILTANAALVLSDDEKKETSEPATSSTPTSNVSDEDPSTIKSTVTTEGAISSSDDTAKKKTSTSSSDHVTPKTGSGTTKKPNDAALYHPSVLNVMINLAISVIGITQILAVT</sequence>
<protein>
    <recommendedName>
        <fullName evidence="3">alpha-glucosidase</fullName>
        <ecNumber evidence="3">3.2.1.20</ecNumber>
    </recommendedName>
</protein>
<dbReference type="FunFam" id="3.90.400.10:FF:000001">
    <property type="entry name" value="Maltase A3, isoform A"/>
    <property type="match status" value="1"/>
</dbReference>
<dbReference type="Gene3D" id="3.20.20.80">
    <property type="entry name" value="Glycosidases"/>
    <property type="match status" value="1"/>
</dbReference>
<evidence type="ECO:0000256" key="1">
    <source>
        <dbReference type="ARBA" id="ARBA00001657"/>
    </source>
</evidence>
<evidence type="ECO:0000256" key="6">
    <source>
        <dbReference type="SAM" id="MobiDB-lite"/>
    </source>
</evidence>
<comment type="similarity">
    <text evidence="2">Belongs to the glycosyl hydrolase 13 family.</text>
</comment>
<evidence type="ECO:0000256" key="5">
    <source>
        <dbReference type="ARBA" id="ARBA00023295"/>
    </source>
</evidence>
<dbReference type="EMBL" id="GL449813">
    <property type="protein sequence ID" value="EFN81919.1"/>
    <property type="molecule type" value="Genomic_DNA"/>
</dbReference>